<evidence type="ECO:0000313" key="2">
    <source>
        <dbReference type="EMBL" id="AFZ25232.1"/>
    </source>
</evidence>
<dbReference type="AlphaFoldDB" id="K9X0E5"/>
<dbReference type="PANTHER" id="PTHR10357:SF209">
    <property type="entry name" value="PERIPLASMIC ALPHA-AMYLASE"/>
    <property type="match status" value="1"/>
</dbReference>
<dbReference type="RefSeq" id="WP_015208484.1">
    <property type="nucleotide sequence ID" value="NC_019757.1"/>
</dbReference>
<dbReference type="HOGENOM" id="CLU_031181_0_0_3"/>
<dbReference type="Pfam" id="PF00128">
    <property type="entry name" value="Alpha-amylase"/>
    <property type="match status" value="1"/>
</dbReference>
<organism evidence="2 3">
    <name type="scientific">Cylindrospermum stagnale PCC 7417</name>
    <dbReference type="NCBI Taxonomy" id="56107"/>
    <lineage>
        <taxon>Bacteria</taxon>
        <taxon>Bacillati</taxon>
        <taxon>Cyanobacteriota</taxon>
        <taxon>Cyanophyceae</taxon>
        <taxon>Nostocales</taxon>
        <taxon>Nostocaceae</taxon>
        <taxon>Cylindrospermum</taxon>
    </lineage>
</organism>
<accession>K9X0E5</accession>
<dbReference type="EMBL" id="CP003642">
    <property type="protein sequence ID" value="AFZ25232.1"/>
    <property type="molecule type" value="Genomic_DNA"/>
</dbReference>
<dbReference type="KEGG" id="csg:Cylst_3061"/>
<keyword evidence="2" id="KW-0378">Hydrolase</keyword>
<evidence type="ECO:0000259" key="1">
    <source>
        <dbReference type="SMART" id="SM00642"/>
    </source>
</evidence>
<dbReference type="STRING" id="56107.Cylst_3061"/>
<dbReference type="Gene3D" id="3.20.20.80">
    <property type="entry name" value="Glycosidases"/>
    <property type="match status" value="1"/>
</dbReference>
<gene>
    <name evidence="2" type="ORF">Cylst_3061</name>
</gene>
<keyword evidence="3" id="KW-1185">Reference proteome</keyword>
<dbReference type="PANTHER" id="PTHR10357">
    <property type="entry name" value="ALPHA-AMYLASE FAMILY MEMBER"/>
    <property type="match status" value="1"/>
</dbReference>
<dbReference type="CDD" id="cd11352">
    <property type="entry name" value="AmyAc_5"/>
    <property type="match status" value="1"/>
</dbReference>
<protein>
    <submittedName>
        <fullName evidence="2">Glycosidase</fullName>
    </submittedName>
</protein>
<dbReference type="SMART" id="SM00642">
    <property type="entry name" value="Aamy"/>
    <property type="match status" value="1"/>
</dbReference>
<keyword evidence="2" id="KW-0326">Glycosidase</keyword>
<name>K9X0E5_9NOST</name>
<evidence type="ECO:0000313" key="3">
    <source>
        <dbReference type="Proteomes" id="UP000010475"/>
    </source>
</evidence>
<dbReference type="eggNOG" id="COG0366">
    <property type="taxonomic scope" value="Bacteria"/>
</dbReference>
<dbReference type="Proteomes" id="UP000010475">
    <property type="component" value="Chromosome"/>
</dbReference>
<feature type="domain" description="Glycosyl hydrolase family 13 catalytic" evidence="1">
    <location>
        <begin position="37"/>
        <end position="496"/>
    </location>
</feature>
<sequence>MAKVEEFAPRKLSEADLKPRGRVQLSPVSWRDQFLYQLIPDRFSDDNEAERELFDPTNPLRYKVKHKADWMAAGTKFVGGTLRGIKNKLDYLQRLGVTTLLINPPWRQRPELETYHGYGIQNFLDIDPRFGTRQDLRDLIDAAHDRLMYVILDVIYNRSGNNWFYKDENDGSPRNTMPYRESPPYPVHGWCSSQGESIPEITSLDNGVWPEEFQNLNWYTRSGEIATWDFSYWEDPLSPYAKFRRGDFYDLKDLNLDNNEVIAALAKVYQYWIALSDCDGFRIDAVKYVSPEHSRKFCTAIREYAQSISKDNFLLTGEITADSMAGAYIDVIGRNLSARLDIMQAPNELAAMAKGLVHPKKFFDLYGENNLAGQYRQIGLYHISVLDDHDMVYHPTKQRFAAHSDVPNLYQQVAHVVGVQLTMPGIPAIYYGTEQAFDGNEADHDYNVEGGRFAEDRYIREAMFGGAFGAFQTAGCHFFNPDHPTYLRISAIARLRNNHDKIGKALRRGHHYLRETSFCNYPFSIPGQGELVAWSQILFDTEVLMVLNTHGLENRGAEVTVDSSIHPNGSTMTFLYKSDWNDTELRYPPENQTVPVQHHNDGRASVRIDLPASGMAILV</sequence>
<dbReference type="OrthoDB" id="9805159at2"/>
<dbReference type="GO" id="GO:0016798">
    <property type="term" value="F:hydrolase activity, acting on glycosyl bonds"/>
    <property type="evidence" value="ECO:0007669"/>
    <property type="project" value="UniProtKB-KW"/>
</dbReference>
<dbReference type="SUPFAM" id="SSF51445">
    <property type="entry name" value="(Trans)glycosidases"/>
    <property type="match status" value="1"/>
</dbReference>
<dbReference type="GO" id="GO:0005975">
    <property type="term" value="P:carbohydrate metabolic process"/>
    <property type="evidence" value="ECO:0007669"/>
    <property type="project" value="InterPro"/>
</dbReference>
<reference evidence="2 3" key="1">
    <citation type="submission" date="2012-06" db="EMBL/GenBank/DDBJ databases">
        <title>Finished chromosome of genome of Cylindrospermum stagnale PCC 7417.</title>
        <authorList>
            <consortium name="US DOE Joint Genome Institute"/>
            <person name="Gugger M."/>
            <person name="Coursin T."/>
            <person name="Rippka R."/>
            <person name="Tandeau De Marsac N."/>
            <person name="Huntemann M."/>
            <person name="Wei C.-L."/>
            <person name="Han J."/>
            <person name="Detter J.C."/>
            <person name="Han C."/>
            <person name="Tapia R."/>
            <person name="Chen A."/>
            <person name="Kyrpides N."/>
            <person name="Mavromatis K."/>
            <person name="Markowitz V."/>
            <person name="Szeto E."/>
            <person name="Ivanova N."/>
            <person name="Pagani I."/>
            <person name="Pati A."/>
            <person name="Goodwin L."/>
            <person name="Nordberg H.P."/>
            <person name="Cantor M.N."/>
            <person name="Hua S.X."/>
            <person name="Woyke T."/>
            <person name="Kerfeld C.A."/>
        </authorList>
    </citation>
    <scope>NUCLEOTIDE SEQUENCE [LARGE SCALE GENOMIC DNA]</scope>
    <source>
        <strain evidence="2 3">PCC 7417</strain>
    </source>
</reference>
<proteinExistence type="predicted"/>
<dbReference type="InterPro" id="IPR017853">
    <property type="entry name" value="GH"/>
</dbReference>
<dbReference type="InterPro" id="IPR006047">
    <property type="entry name" value="GH13_cat_dom"/>
</dbReference>